<evidence type="ECO:0000256" key="1">
    <source>
        <dbReference type="ARBA" id="ARBA00006484"/>
    </source>
</evidence>
<comment type="similarity">
    <text evidence="1">Belongs to the short-chain dehydrogenases/reductases (SDR) family.</text>
</comment>
<evidence type="ECO:0000256" key="2">
    <source>
        <dbReference type="ARBA" id="ARBA00023002"/>
    </source>
</evidence>
<dbReference type="FunFam" id="3.40.50.720:FF:000084">
    <property type="entry name" value="Short-chain dehydrogenase reductase"/>
    <property type="match status" value="1"/>
</dbReference>
<organism evidence="3 4">
    <name type="scientific">Thalassoglobus neptunius</name>
    <dbReference type="NCBI Taxonomy" id="1938619"/>
    <lineage>
        <taxon>Bacteria</taxon>
        <taxon>Pseudomonadati</taxon>
        <taxon>Planctomycetota</taxon>
        <taxon>Planctomycetia</taxon>
        <taxon>Planctomycetales</taxon>
        <taxon>Planctomycetaceae</taxon>
        <taxon>Thalassoglobus</taxon>
    </lineage>
</organism>
<accession>A0A5C5X864</accession>
<dbReference type="SUPFAM" id="SSF51735">
    <property type="entry name" value="NAD(P)-binding Rossmann-fold domains"/>
    <property type="match status" value="1"/>
</dbReference>
<dbReference type="PRINTS" id="PR00081">
    <property type="entry name" value="GDHRDH"/>
</dbReference>
<dbReference type="InterPro" id="IPR020904">
    <property type="entry name" value="Sc_DH/Rdtase_CS"/>
</dbReference>
<keyword evidence="4" id="KW-1185">Reference proteome</keyword>
<dbReference type="GO" id="GO:0047001">
    <property type="term" value="F:2-dehydro-3-deoxy-D-gluconate 5-dehydrogenase activity"/>
    <property type="evidence" value="ECO:0007669"/>
    <property type="project" value="UniProtKB-EC"/>
</dbReference>
<keyword evidence="2 3" id="KW-0560">Oxidoreductase</keyword>
<dbReference type="PRINTS" id="PR00080">
    <property type="entry name" value="SDRFAMILY"/>
</dbReference>
<proteinExistence type="inferred from homology"/>
<comment type="caution">
    <text evidence="3">The sequence shown here is derived from an EMBL/GenBank/DDBJ whole genome shotgun (WGS) entry which is preliminary data.</text>
</comment>
<evidence type="ECO:0000313" key="4">
    <source>
        <dbReference type="Proteomes" id="UP000317243"/>
    </source>
</evidence>
<dbReference type="PANTHER" id="PTHR42760">
    <property type="entry name" value="SHORT-CHAIN DEHYDROGENASES/REDUCTASES FAMILY MEMBER"/>
    <property type="match status" value="1"/>
</dbReference>
<dbReference type="PROSITE" id="PS00061">
    <property type="entry name" value="ADH_SHORT"/>
    <property type="match status" value="1"/>
</dbReference>
<reference evidence="3 4" key="1">
    <citation type="submission" date="2019-02" db="EMBL/GenBank/DDBJ databases">
        <title>Deep-cultivation of Planctomycetes and their phenomic and genomic characterization uncovers novel biology.</title>
        <authorList>
            <person name="Wiegand S."/>
            <person name="Jogler M."/>
            <person name="Boedeker C."/>
            <person name="Pinto D."/>
            <person name="Vollmers J."/>
            <person name="Rivas-Marin E."/>
            <person name="Kohn T."/>
            <person name="Peeters S.H."/>
            <person name="Heuer A."/>
            <person name="Rast P."/>
            <person name="Oberbeckmann S."/>
            <person name="Bunk B."/>
            <person name="Jeske O."/>
            <person name="Meyerdierks A."/>
            <person name="Storesund J.E."/>
            <person name="Kallscheuer N."/>
            <person name="Luecker S."/>
            <person name="Lage O.M."/>
            <person name="Pohl T."/>
            <person name="Merkel B.J."/>
            <person name="Hornburger P."/>
            <person name="Mueller R.-W."/>
            <person name="Bruemmer F."/>
            <person name="Labrenz M."/>
            <person name="Spormann A.M."/>
            <person name="Op Den Camp H."/>
            <person name="Overmann J."/>
            <person name="Amann R."/>
            <person name="Jetten M.S.M."/>
            <person name="Mascher T."/>
            <person name="Medema M.H."/>
            <person name="Devos D.P."/>
            <person name="Kaster A.-K."/>
            <person name="Ovreas L."/>
            <person name="Rohde M."/>
            <person name="Galperin M.Y."/>
            <person name="Jogler C."/>
        </authorList>
    </citation>
    <scope>NUCLEOTIDE SEQUENCE [LARGE SCALE GENOMIC DNA]</scope>
    <source>
        <strain evidence="3 4">KOR42</strain>
    </source>
</reference>
<dbReference type="EC" id="1.1.1.127" evidence="3"/>
<sequence length="293" mass="30657">MVCFLLSSESSILRDQTTLVHNVFPVNLQSPLKVAIMLPGIKLFQMSGRTAIVTGGSKGLGKAMAAGLASAGANVVLVSRHIDEANAAAEEISKDFGVQAKGVSADVTKMSEIDSVVQQTIAESGSVDVLVNSAGINIRGSIEDLTLEQFQEVQNINVNGIWICCKSVIPHMKKAGYGRIINMASTLGLVGLANRTPYTSSKGAVVQMTRALGLELAATGITCNAICPGPFLTPMNEPIADSEEAKKFIVGAVAMNRWGNLEEIQGAAIFLASDASSYVTGSIVTVDGGWTAR</sequence>
<gene>
    <name evidence="3" type="primary">kduD</name>
    <name evidence="3" type="ORF">KOR42_24630</name>
</gene>
<dbReference type="Proteomes" id="UP000317243">
    <property type="component" value="Unassembled WGS sequence"/>
</dbReference>
<name>A0A5C5X864_9PLAN</name>
<evidence type="ECO:0000313" key="3">
    <source>
        <dbReference type="EMBL" id="TWT59074.1"/>
    </source>
</evidence>
<dbReference type="EMBL" id="SIHI01000001">
    <property type="protein sequence ID" value="TWT59074.1"/>
    <property type="molecule type" value="Genomic_DNA"/>
</dbReference>
<dbReference type="Pfam" id="PF13561">
    <property type="entry name" value="adh_short_C2"/>
    <property type="match status" value="1"/>
</dbReference>
<dbReference type="Gene3D" id="3.40.50.720">
    <property type="entry name" value="NAD(P)-binding Rossmann-like Domain"/>
    <property type="match status" value="1"/>
</dbReference>
<dbReference type="InterPro" id="IPR036291">
    <property type="entry name" value="NAD(P)-bd_dom_sf"/>
</dbReference>
<dbReference type="InterPro" id="IPR002347">
    <property type="entry name" value="SDR_fam"/>
</dbReference>
<dbReference type="AlphaFoldDB" id="A0A5C5X864"/>
<protein>
    <submittedName>
        <fullName evidence="3">2-dehydro-3-deoxy-D-gluconate 5-dehydrogenase</fullName>
        <ecNumber evidence="3">1.1.1.127</ecNumber>
    </submittedName>
</protein>
<dbReference type="NCBIfam" id="NF005559">
    <property type="entry name" value="PRK07231.1"/>
    <property type="match status" value="1"/>
</dbReference>
<dbReference type="PANTHER" id="PTHR42760:SF133">
    <property type="entry name" value="3-OXOACYL-[ACYL-CARRIER-PROTEIN] REDUCTASE"/>
    <property type="match status" value="1"/>
</dbReference>